<evidence type="ECO:0000313" key="10">
    <source>
        <dbReference type="Proteomes" id="UP000185984"/>
    </source>
</evidence>
<accession>A0A1U7HUW1</accession>
<dbReference type="GO" id="GO:0046933">
    <property type="term" value="F:proton-transporting ATP synthase activity, rotational mechanism"/>
    <property type="evidence" value="ECO:0007669"/>
    <property type="project" value="UniProtKB-UniRule"/>
</dbReference>
<evidence type="ECO:0000256" key="1">
    <source>
        <dbReference type="ARBA" id="ARBA00004370"/>
    </source>
</evidence>
<keyword evidence="3 8" id="KW-0375">Hydrogen ion transport</keyword>
<evidence type="ECO:0000256" key="5">
    <source>
        <dbReference type="ARBA" id="ARBA00023136"/>
    </source>
</evidence>
<dbReference type="InterPro" id="IPR026015">
    <property type="entry name" value="ATP_synth_OSCP/delta_N_sf"/>
</dbReference>
<comment type="similarity">
    <text evidence="8">Belongs to the ATPase delta chain family.</text>
</comment>
<evidence type="ECO:0000256" key="7">
    <source>
        <dbReference type="ARBA" id="ARBA00023310"/>
    </source>
</evidence>
<evidence type="ECO:0000256" key="2">
    <source>
        <dbReference type="ARBA" id="ARBA00022448"/>
    </source>
</evidence>
<keyword evidence="10" id="KW-1185">Reference proteome</keyword>
<keyword evidence="2 8" id="KW-0813">Transport</keyword>
<evidence type="ECO:0000256" key="8">
    <source>
        <dbReference type="HAMAP-Rule" id="MF_01416"/>
    </source>
</evidence>
<protein>
    <recommendedName>
        <fullName evidence="8">ATP synthase subunit delta</fullName>
    </recommendedName>
    <alternativeName>
        <fullName evidence="8">ATP synthase F(1) sector subunit delta</fullName>
    </alternativeName>
    <alternativeName>
        <fullName evidence="8">F-type ATPase subunit delta</fullName>
        <shortName evidence="8">F-ATPase subunit delta</shortName>
    </alternativeName>
</protein>
<keyword evidence="6 8" id="KW-0139">CF(1)</keyword>
<evidence type="ECO:0000256" key="3">
    <source>
        <dbReference type="ARBA" id="ARBA00022781"/>
    </source>
</evidence>
<keyword evidence="7 8" id="KW-0066">ATP synthesis</keyword>
<dbReference type="GO" id="GO:0031676">
    <property type="term" value="C:plasma membrane-derived thylakoid membrane"/>
    <property type="evidence" value="ECO:0007669"/>
    <property type="project" value="UniProtKB-SubCell"/>
</dbReference>
<evidence type="ECO:0000256" key="6">
    <source>
        <dbReference type="ARBA" id="ARBA00023196"/>
    </source>
</evidence>
<comment type="function">
    <text evidence="8">This protein is part of the stalk that links CF(0) to CF(1). It either transmits conformational changes from CF(0) to CF(1) or is implicated in proton conduction.</text>
</comment>
<dbReference type="RefSeq" id="WP_073549038.1">
    <property type="nucleotide sequence ID" value="NZ_CAWMVK010000040.1"/>
</dbReference>
<dbReference type="PANTHER" id="PTHR11910">
    <property type="entry name" value="ATP SYNTHASE DELTA CHAIN"/>
    <property type="match status" value="1"/>
</dbReference>
<dbReference type="InterPro" id="IPR020781">
    <property type="entry name" value="ATPase_OSCP/d_CS"/>
</dbReference>
<dbReference type="GO" id="GO:0045259">
    <property type="term" value="C:proton-transporting ATP synthase complex"/>
    <property type="evidence" value="ECO:0007669"/>
    <property type="project" value="UniProtKB-KW"/>
</dbReference>
<dbReference type="SUPFAM" id="SSF47928">
    <property type="entry name" value="N-terminal domain of the delta subunit of the F1F0-ATP synthase"/>
    <property type="match status" value="1"/>
</dbReference>
<dbReference type="Gene3D" id="1.10.520.20">
    <property type="entry name" value="N-terminal domain of the delta subunit of the F1F0-ATP synthase"/>
    <property type="match status" value="1"/>
</dbReference>
<reference evidence="9 10" key="1">
    <citation type="submission" date="2016-11" db="EMBL/GenBank/DDBJ databases">
        <title>Draft Genome Sequences of Nine Cyanobacterial Strains from Diverse Habitats.</title>
        <authorList>
            <person name="Zhu T."/>
            <person name="Hou S."/>
            <person name="Lu X."/>
            <person name="Hess W.R."/>
        </authorList>
    </citation>
    <scope>NUCLEOTIDE SEQUENCE [LARGE SCALE GENOMIC DNA]</scope>
    <source>
        <strain evidence="9 10">5.2 s.c.1</strain>
    </source>
</reference>
<dbReference type="PRINTS" id="PR00125">
    <property type="entry name" value="ATPASEDELTA"/>
</dbReference>
<dbReference type="AlphaFoldDB" id="A0A1U7HUW1"/>
<dbReference type="Proteomes" id="UP000185984">
    <property type="component" value="Unassembled WGS sequence"/>
</dbReference>
<keyword evidence="4 8" id="KW-0406">Ion transport</keyword>
<comment type="function">
    <text evidence="8">F(1)F(0) ATP synthase produces ATP from ADP in the presence of a proton or sodium gradient. F-type ATPases consist of two structural domains, F(1) containing the extramembraneous catalytic core and F(0) containing the membrane proton channel, linked together by a central stalk and a peripheral stalk. During catalysis, ATP synthesis in the catalytic domain of F(1) is coupled via a rotary mechanism of the central stalk subunits to proton translocation.</text>
</comment>
<dbReference type="NCBIfam" id="TIGR01145">
    <property type="entry name" value="ATP_synt_delta"/>
    <property type="match status" value="1"/>
</dbReference>
<proteinExistence type="inferred from homology"/>
<dbReference type="Pfam" id="PF00213">
    <property type="entry name" value="OSCP"/>
    <property type="match status" value="1"/>
</dbReference>
<dbReference type="PROSITE" id="PS00389">
    <property type="entry name" value="ATPASE_DELTA"/>
    <property type="match status" value="1"/>
</dbReference>
<dbReference type="InterPro" id="IPR000711">
    <property type="entry name" value="ATPase_OSCP/dsu"/>
</dbReference>
<comment type="subcellular location">
    <subcellularLocation>
        <location evidence="8">Cellular thylakoid membrane</location>
        <topology evidence="8">Peripheral membrane protein</topology>
    </subcellularLocation>
    <subcellularLocation>
        <location evidence="1">Membrane</location>
    </subcellularLocation>
</comment>
<dbReference type="STRING" id="247279.NIES1031_08665"/>
<organism evidence="9 10">
    <name type="scientific">Chroogloeocystis siderophila 5.2 s.c.1</name>
    <dbReference type="NCBI Taxonomy" id="247279"/>
    <lineage>
        <taxon>Bacteria</taxon>
        <taxon>Bacillati</taxon>
        <taxon>Cyanobacteriota</taxon>
        <taxon>Cyanophyceae</taxon>
        <taxon>Oscillatoriophycideae</taxon>
        <taxon>Chroococcales</taxon>
        <taxon>Chroococcaceae</taxon>
        <taxon>Chroogloeocystis</taxon>
    </lineage>
</organism>
<keyword evidence="8" id="KW-0793">Thylakoid</keyword>
<evidence type="ECO:0000256" key="4">
    <source>
        <dbReference type="ARBA" id="ARBA00023065"/>
    </source>
</evidence>
<evidence type="ECO:0000313" key="9">
    <source>
        <dbReference type="EMBL" id="OKH27367.1"/>
    </source>
</evidence>
<name>A0A1U7HUW1_9CHRO</name>
<comment type="caution">
    <text evidence="9">The sequence shown here is derived from an EMBL/GenBank/DDBJ whole genome shotgun (WGS) entry which is preliminary data.</text>
</comment>
<dbReference type="EMBL" id="MRCC01000006">
    <property type="protein sequence ID" value="OKH27367.1"/>
    <property type="molecule type" value="Genomic_DNA"/>
</dbReference>
<dbReference type="HAMAP" id="MF_01416">
    <property type="entry name" value="ATP_synth_delta_bact"/>
    <property type="match status" value="1"/>
</dbReference>
<gene>
    <name evidence="8" type="primary">atpH</name>
    <name evidence="8" type="synonym">atpD</name>
    <name evidence="9" type="ORF">NIES1031_08665</name>
</gene>
<sequence length="184" mass="20610">MKGGAATQIVEPYAQALMSVARNHNLTERFGEDIRALLNILENSEQLRDFLANPFVSVEDKKAVLQRVVGEGINPYLRNFLMLLVDRRRILLLEEICKQFLAILRQLNQTVLAEVVSAVDLTEEQQQAVREKVIAMTNAREVELDTKIDPDLIGGVIIKVGSQVFDASIRGQLRRLSLRLSGSA</sequence>
<dbReference type="NCBIfam" id="NF004402">
    <property type="entry name" value="PRK05758.2-2"/>
    <property type="match status" value="1"/>
</dbReference>
<dbReference type="OrthoDB" id="9802471at2"/>
<keyword evidence="5 8" id="KW-0472">Membrane</keyword>